<feature type="chain" id="PRO_5016561795" description="DUF4410 domain-containing protein" evidence="1">
    <location>
        <begin position="20"/>
        <end position="240"/>
    </location>
</feature>
<keyword evidence="1" id="KW-0732">Signal</keyword>
<gene>
    <name evidence="2" type="ORF">DQQ10_24955</name>
</gene>
<evidence type="ECO:0008006" key="4">
    <source>
        <dbReference type="Google" id="ProtNLM"/>
    </source>
</evidence>
<dbReference type="AlphaFoldDB" id="A0A364XXW1"/>
<protein>
    <recommendedName>
        <fullName evidence="4">DUF4410 domain-containing protein</fullName>
    </recommendedName>
</protein>
<organism evidence="2 3">
    <name type="scientific">Pseudochryseolinea flava</name>
    <dbReference type="NCBI Taxonomy" id="2059302"/>
    <lineage>
        <taxon>Bacteria</taxon>
        <taxon>Pseudomonadati</taxon>
        <taxon>Bacteroidota</taxon>
        <taxon>Cytophagia</taxon>
        <taxon>Cytophagales</taxon>
        <taxon>Fulvivirgaceae</taxon>
        <taxon>Pseudochryseolinea</taxon>
    </lineage>
</organism>
<evidence type="ECO:0000256" key="1">
    <source>
        <dbReference type="SAM" id="SignalP"/>
    </source>
</evidence>
<evidence type="ECO:0000313" key="3">
    <source>
        <dbReference type="Proteomes" id="UP000251889"/>
    </source>
</evidence>
<reference evidence="2 3" key="1">
    <citation type="submission" date="2018-06" db="EMBL/GenBank/DDBJ databases">
        <title>Chryseolinea flavus sp. nov., a member of the phylum Bacteroidetes isolated from soil.</title>
        <authorList>
            <person name="Li Y."/>
            <person name="Wang J."/>
        </authorList>
    </citation>
    <scope>NUCLEOTIDE SEQUENCE [LARGE SCALE GENOMIC DNA]</scope>
    <source>
        <strain evidence="2 3">SDU1-6</strain>
    </source>
</reference>
<evidence type="ECO:0000313" key="2">
    <source>
        <dbReference type="EMBL" id="RAV98254.1"/>
    </source>
</evidence>
<sequence length="240" mass="26207">MKKLTISFLLSMLFVVTYGQDVELLVQGNTLQRVGINVPFHFIHNKIDTAKLAFIGTFRAYGNNNNGTIENLYNTIQKESKKSGANCFKLIKVTRAQGSRQAELILETYYADMPTLSANSDLKEKNVVYIFSSERKSTDKTTSFKVDNVKKELEGGKYLRYTLAPDGEIKISKGGMAGSSMTFTGEQNRTAIYVSLGGFGLAPGVSPPGGGVALSFNAGKVNRMDSAFGELLTNALERAE</sequence>
<comment type="caution">
    <text evidence="2">The sequence shown here is derived from an EMBL/GenBank/DDBJ whole genome shotgun (WGS) entry which is preliminary data.</text>
</comment>
<keyword evidence="3" id="KW-1185">Reference proteome</keyword>
<name>A0A364XXW1_9BACT</name>
<feature type="signal peptide" evidence="1">
    <location>
        <begin position="1"/>
        <end position="19"/>
    </location>
</feature>
<dbReference type="Proteomes" id="UP000251889">
    <property type="component" value="Unassembled WGS sequence"/>
</dbReference>
<dbReference type="EMBL" id="QMFY01000020">
    <property type="protein sequence ID" value="RAV98254.1"/>
    <property type="molecule type" value="Genomic_DNA"/>
</dbReference>
<dbReference type="RefSeq" id="WP_112749666.1">
    <property type="nucleotide sequence ID" value="NZ_QMFY01000020.1"/>
</dbReference>
<accession>A0A364XXW1</accession>
<proteinExistence type="predicted"/>